<evidence type="ECO:0008006" key="4">
    <source>
        <dbReference type="Google" id="ProtNLM"/>
    </source>
</evidence>
<evidence type="ECO:0000313" key="3">
    <source>
        <dbReference type="Proteomes" id="UP000029640"/>
    </source>
</evidence>
<dbReference type="InterPro" id="IPR004963">
    <property type="entry name" value="PAE/NOTUM"/>
</dbReference>
<dbReference type="PANTHER" id="PTHR21562">
    <property type="entry name" value="NOTUM-RELATED"/>
    <property type="match status" value="1"/>
</dbReference>
<dbReference type="HOGENOM" id="CLU_051819_0_0_6"/>
<protein>
    <recommendedName>
        <fullName evidence="4">Pectinacetylesterase</fullName>
    </recommendedName>
</protein>
<dbReference type="RefSeq" id="WP_035514874.1">
    <property type="nucleotide sequence ID" value="NZ_KN234751.1"/>
</dbReference>
<proteinExistence type="predicted"/>
<dbReference type="Proteomes" id="UP000029640">
    <property type="component" value="Unassembled WGS sequence"/>
</dbReference>
<dbReference type="AlphaFoldDB" id="A0A095VR68"/>
<feature type="signal peptide" evidence="1">
    <location>
        <begin position="1"/>
        <end position="31"/>
    </location>
</feature>
<keyword evidence="3" id="KW-1185">Reference proteome</keyword>
<dbReference type="GO" id="GO:0016787">
    <property type="term" value="F:hydrolase activity"/>
    <property type="evidence" value="ECO:0007669"/>
    <property type="project" value="InterPro"/>
</dbReference>
<dbReference type="STRING" id="1265313.HRUBRA_01462"/>
<sequence length="361" mass="38489">MTSRRASVAARWRLACLAAAFSAGVVTTAVAADDPWQTVEPAGATRCADGSPYRFHVRQADPSRLLVFFNGGGACWSAETCDPAGRPTYRFHTGEGSGNDPRAYGGAFDLENAENPFRDWSQVFVSYCSGDVHLGDATTRYAGPGGDVVMRHAGRANADAALEEAYARFPAAQQVVVAGGSAGALASPVYAAVLAERYPEARVTQLGGGGAGYRLPPPTMLWESWGVIPALPAVLDARAVTSGTLRITDLYRLAAAAAPRIRFHSYDNAYDAVQEQFLALLGHPAALLPGLDANLDDLHGDLPFLRSYVAGGDFHTLLRFDELYTRRTAGVRAVAWLESVIDPSRDAPNVHCSCDGECRAR</sequence>
<name>A0A095VR68_9GAMM</name>
<dbReference type="OrthoDB" id="9802991at2"/>
<evidence type="ECO:0000313" key="2">
    <source>
        <dbReference type="EMBL" id="KGE03957.1"/>
    </source>
</evidence>
<dbReference type="EMBL" id="AUVB01000042">
    <property type="protein sequence ID" value="KGE03957.1"/>
    <property type="molecule type" value="Genomic_DNA"/>
</dbReference>
<dbReference type="eggNOG" id="COG0657">
    <property type="taxonomic scope" value="Bacteria"/>
</dbReference>
<organism evidence="2 3">
    <name type="scientific">Pseudohaliea rubra DSM 19751</name>
    <dbReference type="NCBI Taxonomy" id="1265313"/>
    <lineage>
        <taxon>Bacteria</taxon>
        <taxon>Pseudomonadati</taxon>
        <taxon>Pseudomonadota</taxon>
        <taxon>Gammaproteobacteria</taxon>
        <taxon>Cellvibrionales</taxon>
        <taxon>Halieaceae</taxon>
        <taxon>Pseudohaliea</taxon>
    </lineage>
</organism>
<dbReference type="Pfam" id="PF03283">
    <property type="entry name" value="PAE"/>
    <property type="match status" value="1"/>
</dbReference>
<accession>A0A095VR68</accession>
<feature type="chain" id="PRO_5001920031" description="Pectinacetylesterase" evidence="1">
    <location>
        <begin position="32"/>
        <end position="361"/>
    </location>
</feature>
<reference evidence="2 3" key="1">
    <citation type="journal article" date="2014" name="Genome Announc.">
        <title>Genome Sequence of Gammaproteobacterial Pseudohaliea rubra Type Strain DSM 19751, Isolated from Coastal Seawater of the Mediterranean Sea.</title>
        <authorList>
            <person name="Spring S."/>
            <person name="Fiebig A."/>
            <person name="Riedel T."/>
            <person name="Goker M."/>
            <person name="Klenk H.P."/>
        </authorList>
    </citation>
    <scope>NUCLEOTIDE SEQUENCE [LARGE SCALE GENOMIC DNA]</scope>
    <source>
        <strain evidence="2 3">DSM 19751</strain>
    </source>
</reference>
<comment type="caution">
    <text evidence="2">The sequence shown here is derived from an EMBL/GenBank/DDBJ whole genome shotgun (WGS) entry which is preliminary data.</text>
</comment>
<keyword evidence="1" id="KW-0732">Signal</keyword>
<gene>
    <name evidence="2" type="ORF">HRUBRA_01462</name>
</gene>
<dbReference type="PANTHER" id="PTHR21562:SF83">
    <property type="entry name" value="PECTIN ACETYLESTERASE 4"/>
    <property type="match status" value="1"/>
</dbReference>
<evidence type="ECO:0000256" key="1">
    <source>
        <dbReference type="SAM" id="SignalP"/>
    </source>
</evidence>